<proteinExistence type="predicted"/>
<comment type="caution">
    <text evidence="2">The sequence shown here is derived from an EMBL/GenBank/DDBJ whole genome shotgun (WGS) entry which is preliminary data.</text>
</comment>
<keyword evidence="3" id="KW-1185">Reference proteome</keyword>
<protein>
    <submittedName>
        <fullName evidence="2">Uncharacterized protein</fullName>
    </submittedName>
</protein>
<gene>
    <name evidence="2" type="ORF">M5K25_012015</name>
</gene>
<evidence type="ECO:0000256" key="1">
    <source>
        <dbReference type="SAM" id="MobiDB-lite"/>
    </source>
</evidence>
<accession>A0ABD0V4M2</accession>
<evidence type="ECO:0000313" key="3">
    <source>
        <dbReference type="Proteomes" id="UP001552299"/>
    </source>
</evidence>
<organism evidence="2 3">
    <name type="scientific">Dendrobium thyrsiflorum</name>
    <name type="common">Pinecone-like raceme dendrobium</name>
    <name type="synonym">Orchid</name>
    <dbReference type="NCBI Taxonomy" id="117978"/>
    <lineage>
        <taxon>Eukaryota</taxon>
        <taxon>Viridiplantae</taxon>
        <taxon>Streptophyta</taxon>
        <taxon>Embryophyta</taxon>
        <taxon>Tracheophyta</taxon>
        <taxon>Spermatophyta</taxon>
        <taxon>Magnoliopsida</taxon>
        <taxon>Liliopsida</taxon>
        <taxon>Asparagales</taxon>
        <taxon>Orchidaceae</taxon>
        <taxon>Epidendroideae</taxon>
        <taxon>Malaxideae</taxon>
        <taxon>Dendrobiinae</taxon>
        <taxon>Dendrobium</taxon>
    </lineage>
</organism>
<dbReference type="EMBL" id="JANQDX010000009">
    <property type="protein sequence ID" value="KAL0919890.1"/>
    <property type="molecule type" value="Genomic_DNA"/>
</dbReference>
<evidence type="ECO:0000313" key="2">
    <source>
        <dbReference type="EMBL" id="KAL0919890.1"/>
    </source>
</evidence>
<dbReference type="AlphaFoldDB" id="A0ABD0V4M2"/>
<dbReference type="Proteomes" id="UP001552299">
    <property type="component" value="Unassembled WGS sequence"/>
</dbReference>
<feature type="region of interest" description="Disordered" evidence="1">
    <location>
        <begin position="1"/>
        <end position="20"/>
    </location>
</feature>
<reference evidence="2 3" key="1">
    <citation type="journal article" date="2024" name="Plant Biotechnol. J.">
        <title>Dendrobium thyrsiflorum genome and its molecular insights into genes involved in important horticultural traits.</title>
        <authorList>
            <person name="Chen B."/>
            <person name="Wang J.Y."/>
            <person name="Zheng P.J."/>
            <person name="Li K.L."/>
            <person name="Liang Y.M."/>
            <person name="Chen X.F."/>
            <person name="Zhang C."/>
            <person name="Zhao X."/>
            <person name="He X."/>
            <person name="Zhang G.Q."/>
            <person name="Liu Z.J."/>
            <person name="Xu Q."/>
        </authorList>
    </citation>
    <scope>NUCLEOTIDE SEQUENCE [LARGE SCALE GENOMIC DNA]</scope>
    <source>
        <strain evidence="2">GZMU011</strain>
    </source>
</reference>
<sequence>MADDQECETVRIPPGDSPAKHTDCTAIKRNNRPIKTDSYIHLIHKTRNQNLLVGSLKAPNQLTKFCNLAASLLVQPNHPAMTTRRRAPAAVVAFLLLVSSIRPQISTSASNATTTLTTEGINGCKTKRRCDPFDSHFPHKDLKNSSSLLEDDKRELMVDTRFAIEWADAKHNECSGGHVLYICLPGLQAFTHKVCERLKLGPFLSYFEGTKRFVKPRDKGLRSWENSPLLLSKYLPNKHTVIIIVLSQTLRFRRCERRHNLYVVFKIIRMSNRASRNYEPNDTKIDSI</sequence>
<name>A0ABD0V4M2_DENTH</name>